<sequence length="46" mass="5198">MNNLLFIDNNEQFNKLNATDRTLILKTITELGLRNMSGVSLSNVKC</sequence>
<protein>
    <submittedName>
        <fullName evidence="1">Uncharacterized protein</fullName>
    </submittedName>
</protein>
<name>A3IYT6_9CHRO</name>
<dbReference type="EMBL" id="AAXW01000088">
    <property type="protein sequence ID" value="EAZ88347.1"/>
    <property type="molecule type" value="Genomic_DNA"/>
</dbReference>
<reference evidence="1 2" key="1">
    <citation type="submission" date="2007-03" db="EMBL/GenBank/DDBJ databases">
        <authorList>
            <person name="Stal L."/>
            <person name="Ferriera S."/>
            <person name="Johnson J."/>
            <person name="Kravitz S."/>
            <person name="Beeson K."/>
            <person name="Sutton G."/>
            <person name="Rogers Y.-H."/>
            <person name="Friedman R."/>
            <person name="Frazier M."/>
            <person name="Venter J.C."/>
        </authorList>
    </citation>
    <scope>NUCLEOTIDE SEQUENCE [LARGE SCALE GENOMIC DNA]</scope>
    <source>
        <strain evidence="1 2">CCY0110</strain>
    </source>
</reference>
<gene>
    <name evidence="1" type="ORF">CY0110_31045</name>
</gene>
<evidence type="ECO:0000313" key="2">
    <source>
        <dbReference type="Proteomes" id="UP000003781"/>
    </source>
</evidence>
<evidence type="ECO:0000313" key="1">
    <source>
        <dbReference type="EMBL" id="EAZ88347.1"/>
    </source>
</evidence>
<dbReference type="Proteomes" id="UP000003781">
    <property type="component" value="Unassembled WGS sequence"/>
</dbReference>
<dbReference type="AlphaFoldDB" id="A3IYT6"/>
<keyword evidence="2" id="KW-1185">Reference proteome</keyword>
<organism evidence="1 2">
    <name type="scientific">Crocosphaera chwakensis CCY0110</name>
    <dbReference type="NCBI Taxonomy" id="391612"/>
    <lineage>
        <taxon>Bacteria</taxon>
        <taxon>Bacillati</taxon>
        <taxon>Cyanobacteriota</taxon>
        <taxon>Cyanophyceae</taxon>
        <taxon>Oscillatoriophycideae</taxon>
        <taxon>Chroococcales</taxon>
        <taxon>Aphanothecaceae</taxon>
        <taxon>Crocosphaera</taxon>
        <taxon>Crocosphaera chwakensis</taxon>
    </lineage>
</organism>
<accession>A3IYT6</accession>
<comment type="caution">
    <text evidence="1">The sequence shown here is derived from an EMBL/GenBank/DDBJ whole genome shotgun (WGS) entry which is preliminary data.</text>
</comment>
<proteinExistence type="predicted"/>